<dbReference type="InterPro" id="IPR001461">
    <property type="entry name" value="Aspartic_peptidase_A1"/>
</dbReference>
<evidence type="ECO:0000256" key="3">
    <source>
        <dbReference type="ARBA" id="ARBA00022750"/>
    </source>
</evidence>
<dbReference type="InterPro" id="IPR021109">
    <property type="entry name" value="Peptidase_aspartic_dom_sf"/>
</dbReference>
<name>A0A164ZS79_9AGAM</name>
<evidence type="ECO:0000256" key="1">
    <source>
        <dbReference type="ARBA" id="ARBA00007447"/>
    </source>
</evidence>
<evidence type="ECO:0000256" key="6">
    <source>
        <dbReference type="PIRSR" id="PIRSR601461-2"/>
    </source>
</evidence>
<dbReference type="GO" id="GO:0006508">
    <property type="term" value="P:proteolysis"/>
    <property type="evidence" value="ECO:0007669"/>
    <property type="project" value="UniProtKB-KW"/>
</dbReference>
<dbReference type="GO" id="GO:0004190">
    <property type="term" value="F:aspartic-type endopeptidase activity"/>
    <property type="evidence" value="ECO:0007669"/>
    <property type="project" value="UniProtKB-KW"/>
</dbReference>
<accession>A0A164ZS79</accession>
<feature type="signal peptide" evidence="9">
    <location>
        <begin position="1"/>
        <end position="17"/>
    </location>
</feature>
<keyword evidence="12" id="KW-1185">Reference proteome</keyword>
<feature type="active site" evidence="5">
    <location>
        <position position="118"/>
    </location>
</feature>
<dbReference type="PROSITE" id="PS51767">
    <property type="entry name" value="PEPTIDASE_A1"/>
    <property type="match status" value="1"/>
</dbReference>
<organism evidence="11 12">
    <name type="scientific">Sistotremastrum niveocremeum HHB9708</name>
    <dbReference type="NCBI Taxonomy" id="1314777"/>
    <lineage>
        <taxon>Eukaryota</taxon>
        <taxon>Fungi</taxon>
        <taxon>Dikarya</taxon>
        <taxon>Basidiomycota</taxon>
        <taxon>Agaricomycotina</taxon>
        <taxon>Agaricomycetes</taxon>
        <taxon>Sistotremastrales</taxon>
        <taxon>Sistotremastraceae</taxon>
        <taxon>Sertulicium</taxon>
        <taxon>Sertulicium niveocremeum</taxon>
    </lineage>
</organism>
<evidence type="ECO:0000256" key="7">
    <source>
        <dbReference type="RuleBase" id="RU000454"/>
    </source>
</evidence>
<feature type="disulfide bond" evidence="6">
    <location>
        <begin position="131"/>
        <end position="135"/>
    </location>
</feature>
<keyword evidence="4 7" id="KW-0378">Hydrolase</keyword>
<gene>
    <name evidence="11" type="ORF">SISNIDRAFT_481873</name>
</gene>
<dbReference type="Proteomes" id="UP000076722">
    <property type="component" value="Unassembled WGS sequence"/>
</dbReference>
<feature type="domain" description="Peptidase A1" evidence="10">
    <location>
        <begin position="100"/>
        <end position="409"/>
    </location>
</feature>
<dbReference type="SUPFAM" id="SSF50630">
    <property type="entry name" value="Acid proteases"/>
    <property type="match status" value="1"/>
</dbReference>
<dbReference type="EMBL" id="KV419396">
    <property type="protein sequence ID" value="KZS98007.1"/>
    <property type="molecule type" value="Genomic_DNA"/>
</dbReference>
<comment type="similarity">
    <text evidence="1 7">Belongs to the peptidase A1 family.</text>
</comment>
<keyword evidence="9" id="KW-0732">Signal</keyword>
<dbReference type="OrthoDB" id="15189at2759"/>
<feature type="chain" id="PRO_5007854968" evidence="9">
    <location>
        <begin position="18"/>
        <end position="412"/>
    </location>
</feature>
<dbReference type="PANTHER" id="PTHR47966:SF57">
    <property type="entry name" value="PEPTIDASE A1 DOMAIN-CONTAINING PROTEIN"/>
    <property type="match status" value="1"/>
</dbReference>
<dbReference type="AlphaFoldDB" id="A0A164ZS79"/>
<reference evidence="11 12" key="1">
    <citation type="journal article" date="2016" name="Mol. Biol. Evol.">
        <title>Comparative Genomics of Early-Diverging Mushroom-Forming Fungi Provides Insights into the Origins of Lignocellulose Decay Capabilities.</title>
        <authorList>
            <person name="Nagy L.G."/>
            <person name="Riley R."/>
            <person name="Tritt A."/>
            <person name="Adam C."/>
            <person name="Daum C."/>
            <person name="Floudas D."/>
            <person name="Sun H."/>
            <person name="Yadav J.S."/>
            <person name="Pangilinan J."/>
            <person name="Larsson K.H."/>
            <person name="Matsuura K."/>
            <person name="Barry K."/>
            <person name="Labutti K."/>
            <person name="Kuo R."/>
            <person name="Ohm R.A."/>
            <person name="Bhattacharya S.S."/>
            <person name="Shirouzu T."/>
            <person name="Yoshinaga Y."/>
            <person name="Martin F.M."/>
            <person name="Grigoriev I.V."/>
            <person name="Hibbett D.S."/>
        </authorList>
    </citation>
    <scope>NUCLEOTIDE SEQUENCE [LARGE SCALE GENOMIC DNA]</scope>
    <source>
        <strain evidence="11 12">HHB9708</strain>
    </source>
</reference>
<dbReference type="FunFam" id="2.40.70.10:FF:000115">
    <property type="entry name" value="Lysosomal aspartic protease"/>
    <property type="match status" value="1"/>
</dbReference>
<dbReference type="STRING" id="1314777.A0A164ZS79"/>
<dbReference type="PROSITE" id="PS00141">
    <property type="entry name" value="ASP_PROTEASE"/>
    <property type="match status" value="1"/>
</dbReference>
<dbReference type="InterPro" id="IPR033121">
    <property type="entry name" value="PEPTIDASE_A1"/>
</dbReference>
<dbReference type="InterPro" id="IPR001969">
    <property type="entry name" value="Aspartic_peptidase_AS"/>
</dbReference>
<sequence>MHLKVAVTLALSLLVAAAPSANPEPNVVHLQKRSTLVKDGVVNAAALRAHVDRVTAKIHRGFDNFERNTGAPHPDAPSASERAKRATGKVALTDDDAELWFGGVSVGTPLAAFTVDFDTGSSDFFLPATSCNTNCAGHTRWNTAASSTAKSTGKSFSLAFGDGSTVSGTVFTDTVNLGGLTATTQSVGSSTKYSTGFALDEFPPDGLLGMGFEQISVFGKNPVFQTLVSQGKTTASEFGFALTTSGAELFLGGVDTAKISGTTTFTPVTTVGFWQITLSGVVFNGKTVVGSGSAIVDTGTTLIIGDTTDVAALYAAIPGSQNAQNTVGAGFFTVPCNSIPTVSFTLGGKSFPVSPATFNLGQVSTGSSQCVGGVVGENGLGNFKWILGDVFLANVYTTFDVGNTRVGFAALA</sequence>
<keyword evidence="3 7" id="KW-0064">Aspartyl protease</keyword>
<dbReference type="Pfam" id="PF00026">
    <property type="entry name" value="Asp"/>
    <property type="match status" value="1"/>
</dbReference>
<evidence type="ECO:0000259" key="10">
    <source>
        <dbReference type="PROSITE" id="PS51767"/>
    </source>
</evidence>
<dbReference type="PANTHER" id="PTHR47966">
    <property type="entry name" value="BETA-SITE APP-CLEAVING ENZYME, ISOFORM A-RELATED"/>
    <property type="match status" value="1"/>
</dbReference>
<proteinExistence type="inferred from homology"/>
<dbReference type="PRINTS" id="PR00792">
    <property type="entry name" value="PEPSIN"/>
</dbReference>
<dbReference type="Gene3D" id="2.40.70.10">
    <property type="entry name" value="Acid Proteases"/>
    <property type="match status" value="2"/>
</dbReference>
<evidence type="ECO:0000256" key="9">
    <source>
        <dbReference type="SAM" id="SignalP"/>
    </source>
</evidence>
<evidence type="ECO:0000256" key="2">
    <source>
        <dbReference type="ARBA" id="ARBA00022670"/>
    </source>
</evidence>
<evidence type="ECO:0000256" key="5">
    <source>
        <dbReference type="PIRSR" id="PIRSR601461-1"/>
    </source>
</evidence>
<evidence type="ECO:0000256" key="8">
    <source>
        <dbReference type="SAM" id="MobiDB-lite"/>
    </source>
</evidence>
<evidence type="ECO:0000256" key="4">
    <source>
        <dbReference type="ARBA" id="ARBA00022801"/>
    </source>
</evidence>
<feature type="active site" evidence="5">
    <location>
        <position position="297"/>
    </location>
</feature>
<evidence type="ECO:0000313" key="11">
    <source>
        <dbReference type="EMBL" id="KZS98007.1"/>
    </source>
</evidence>
<keyword evidence="2 7" id="KW-0645">Protease</keyword>
<protein>
    <submittedName>
        <fullName evidence="11">Acid protease</fullName>
    </submittedName>
</protein>
<keyword evidence="6" id="KW-1015">Disulfide bond</keyword>
<feature type="region of interest" description="Disordered" evidence="8">
    <location>
        <begin position="64"/>
        <end position="88"/>
    </location>
</feature>
<evidence type="ECO:0000313" key="12">
    <source>
        <dbReference type="Proteomes" id="UP000076722"/>
    </source>
</evidence>